<gene>
    <name evidence="1" type="ORF">T9R20_14755</name>
</gene>
<evidence type="ECO:0000313" key="2">
    <source>
        <dbReference type="Proteomes" id="UP001324533"/>
    </source>
</evidence>
<dbReference type="Proteomes" id="UP001324533">
    <property type="component" value="Chromosome"/>
</dbReference>
<organism evidence="1 2">
    <name type="scientific">Microbacterium invictum</name>
    <dbReference type="NCBI Taxonomy" id="515415"/>
    <lineage>
        <taxon>Bacteria</taxon>
        <taxon>Bacillati</taxon>
        <taxon>Actinomycetota</taxon>
        <taxon>Actinomycetes</taxon>
        <taxon>Micrococcales</taxon>
        <taxon>Microbacteriaceae</taxon>
        <taxon>Microbacterium</taxon>
    </lineage>
</organism>
<protein>
    <recommendedName>
        <fullName evidence="3">NTP pyrophosphohydrolase</fullName>
    </recommendedName>
</protein>
<sequence>MTLTDSVGQAVGGPQAVAPAGRVDVTERVFTKVVRAASAELIGIERDALRAEVAGYRGGLAVRLATPLPVPPLDDPDAVRAMPGVIERSKALQEQLQQRLSGLTGRDITRIDITVTGAVTPERRRVR</sequence>
<dbReference type="EMBL" id="CP139779">
    <property type="protein sequence ID" value="WQB69940.1"/>
    <property type="molecule type" value="Genomic_DNA"/>
</dbReference>
<dbReference type="RefSeq" id="WP_322410068.1">
    <property type="nucleotide sequence ID" value="NZ_CP139779.1"/>
</dbReference>
<name>A0ABZ0V8J1_9MICO</name>
<reference evidence="1 2" key="1">
    <citation type="submission" date="2023-06" db="EMBL/GenBank/DDBJ databases">
        <title>Rock-solubilizing bacteria, Microbacterium invictum, promotes re-establishment of vegetation in rocky wasteland by accelerating rock bio-weathering and reshaping soil bacterial community.</title>
        <authorList>
            <person name="Liu C."/>
        </authorList>
    </citation>
    <scope>NUCLEOTIDE SEQUENCE [LARGE SCALE GENOMIC DNA]</scope>
    <source>
        <strain evidence="1 2">X-18</strain>
    </source>
</reference>
<evidence type="ECO:0008006" key="3">
    <source>
        <dbReference type="Google" id="ProtNLM"/>
    </source>
</evidence>
<proteinExistence type="predicted"/>
<evidence type="ECO:0000313" key="1">
    <source>
        <dbReference type="EMBL" id="WQB69940.1"/>
    </source>
</evidence>
<keyword evidence="2" id="KW-1185">Reference proteome</keyword>
<accession>A0ABZ0V8J1</accession>